<dbReference type="AlphaFoldDB" id="K8Y359"/>
<evidence type="ECO:0000313" key="1">
    <source>
        <dbReference type="EMBL" id="EKT85137.2"/>
    </source>
</evidence>
<name>K8Y359_9LEPT</name>
<evidence type="ECO:0000313" key="2">
    <source>
        <dbReference type="Proteomes" id="UP000035800"/>
    </source>
</evidence>
<protein>
    <submittedName>
        <fullName evidence="1">Uncharacterized protein</fullName>
    </submittedName>
</protein>
<dbReference type="STRING" id="758847.LSS_19063"/>
<reference evidence="1 2" key="1">
    <citation type="journal article" date="2012" name="Gene">
        <title>Sequence of Leptospira santarosai serovar Shermani genome and prediction of virulence-associated genes.</title>
        <authorList>
            <person name="Chou L.F."/>
            <person name="Chen Y.T."/>
            <person name="Lu C.W."/>
            <person name="Ko Y.C."/>
            <person name="Tang C.Y."/>
            <person name="Pan M.J."/>
            <person name="Tian Y.C."/>
            <person name="Chiu C.H."/>
            <person name="Hung C.C."/>
            <person name="Yang C.W."/>
        </authorList>
    </citation>
    <scope>NUCLEOTIDE SEQUENCE [LARGE SCALE GENOMIC DNA]</scope>
    <source>
        <strain evidence="1">LT 821</strain>
    </source>
</reference>
<gene>
    <name evidence="1" type="ORF">LSS_19063</name>
</gene>
<sequence>MNTNVIPKRPVAQTTGFKPFRQKYDIVLSSESSALSASSSSQKVLSIRNDRSKSIRVTSISLVYKTGLEDALIEIKRSGANGELVAGQTHMSVIGRDRSKDKTLDFPVDFLLGDTLEIELWIKTKSIAVAAGDVCMAVLGEYT</sequence>
<organism evidence="1 2">
    <name type="scientific">Leptospira santarosai serovar Shermani str. LT 821</name>
    <dbReference type="NCBI Taxonomy" id="758847"/>
    <lineage>
        <taxon>Bacteria</taxon>
        <taxon>Pseudomonadati</taxon>
        <taxon>Spirochaetota</taxon>
        <taxon>Spirochaetia</taxon>
        <taxon>Leptospirales</taxon>
        <taxon>Leptospiraceae</taxon>
        <taxon>Leptospira</taxon>
    </lineage>
</organism>
<accession>K8Y359</accession>
<dbReference type="Proteomes" id="UP000035800">
    <property type="component" value="Chromosome II"/>
</dbReference>
<proteinExistence type="predicted"/>
<reference evidence="1 2" key="2">
    <citation type="journal article" date="2014" name="Emerg. Microbes Infect.">
        <title>Potential impact on kidney infection: a whole-genome analysis of Leptospira santarosai serovar Shermani.</title>
        <authorList>
            <person name="Chou L.F."/>
            <person name="Chen T.W."/>
            <person name="Ko Y.C."/>
            <person name="Pan M.J."/>
            <person name="Tian Y.C."/>
            <person name="Chiu C.H."/>
            <person name="Tang P."/>
            <person name="Hung C.C."/>
            <person name="Yang C.W."/>
        </authorList>
    </citation>
    <scope>NUCLEOTIDE SEQUENCE</scope>
    <source>
        <strain evidence="1 2">LT 821</strain>
    </source>
</reference>
<dbReference type="KEGG" id="lst:LSS_19063"/>
<dbReference type="EMBL" id="CP006695">
    <property type="protein sequence ID" value="EKT85137.2"/>
    <property type="molecule type" value="Genomic_DNA"/>
</dbReference>